<evidence type="ECO:0008006" key="4">
    <source>
        <dbReference type="Google" id="ProtNLM"/>
    </source>
</evidence>
<sequence length="87" mass="9153">MVASLHAEVTESRAWCCWIAVAGAVSGAWSLAAGGEMSRWSSRETVAQVLETAPRPVCQEYRTSTGTLPPRPQRHGKKSTGDGAGGP</sequence>
<keyword evidence="3" id="KW-1185">Reference proteome</keyword>
<dbReference type="Proteomes" id="UP001066276">
    <property type="component" value="Chromosome 5"/>
</dbReference>
<organism evidence="2 3">
    <name type="scientific">Pleurodeles waltl</name>
    <name type="common">Iberian ribbed newt</name>
    <dbReference type="NCBI Taxonomy" id="8319"/>
    <lineage>
        <taxon>Eukaryota</taxon>
        <taxon>Metazoa</taxon>
        <taxon>Chordata</taxon>
        <taxon>Craniata</taxon>
        <taxon>Vertebrata</taxon>
        <taxon>Euteleostomi</taxon>
        <taxon>Amphibia</taxon>
        <taxon>Batrachia</taxon>
        <taxon>Caudata</taxon>
        <taxon>Salamandroidea</taxon>
        <taxon>Salamandridae</taxon>
        <taxon>Pleurodelinae</taxon>
        <taxon>Pleurodeles</taxon>
    </lineage>
</organism>
<name>A0AAV7RMQ4_PLEWA</name>
<evidence type="ECO:0000256" key="1">
    <source>
        <dbReference type="SAM" id="MobiDB-lite"/>
    </source>
</evidence>
<feature type="region of interest" description="Disordered" evidence="1">
    <location>
        <begin position="60"/>
        <end position="87"/>
    </location>
</feature>
<dbReference type="AlphaFoldDB" id="A0AAV7RMQ4"/>
<gene>
    <name evidence="2" type="ORF">NDU88_006009</name>
</gene>
<evidence type="ECO:0000313" key="3">
    <source>
        <dbReference type="Proteomes" id="UP001066276"/>
    </source>
</evidence>
<accession>A0AAV7RMQ4</accession>
<evidence type="ECO:0000313" key="2">
    <source>
        <dbReference type="EMBL" id="KAJ1153248.1"/>
    </source>
</evidence>
<protein>
    <recommendedName>
        <fullName evidence="4">Secreted protein</fullName>
    </recommendedName>
</protein>
<reference evidence="2" key="1">
    <citation type="journal article" date="2022" name="bioRxiv">
        <title>Sequencing and chromosome-scale assembly of the giantPleurodeles waltlgenome.</title>
        <authorList>
            <person name="Brown T."/>
            <person name="Elewa A."/>
            <person name="Iarovenko S."/>
            <person name="Subramanian E."/>
            <person name="Araus A.J."/>
            <person name="Petzold A."/>
            <person name="Susuki M."/>
            <person name="Suzuki K.-i.T."/>
            <person name="Hayashi T."/>
            <person name="Toyoda A."/>
            <person name="Oliveira C."/>
            <person name="Osipova E."/>
            <person name="Leigh N.D."/>
            <person name="Simon A."/>
            <person name="Yun M.H."/>
        </authorList>
    </citation>
    <scope>NUCLEOTIDE SEQUENCE</scope>
    <source>
        <strain evidence="2">20211129_DDA</strain>
        <tissue evidence="2">Liver</tissue>
    </source>
</reference>
<dbReference type="EMBL" id="JANPWB010000009">
    <property type="protein sequence ID" value="KAJ1153248.1"/>
    <property type="molecule type" value="Genomic_DNA"/>
</dbReference>
<comment type="caution">
    <text evidence="2">The sequence shown here is derived from an EMBL/GenBank/DDBJ whole genome shotgun (WGS) entry which is preliminary data.</text>
</comment>
<proteinExistence type="predicted"/>